<sequence length="323" mass="37313">MKGEGSNGTIFTGHSSQNCNTQTTQMFPQLPSTSHNSAPFTNLWENQQQLQNYYQQYYNTPMTNQSTNSFQHSPLSTINIFAGYPTTLPSTFHNYPQQNNPPNFNLYENNQTRIDAGTASSSSSIYQQSPLAAMDSINLQIESNGRQFNPQWLFSAPKVCVSVNSYNLEDTKNISTTIMKTKNNLLHNNSTNKLIPSTLLPQSSSHRPTRQIFGPGTNNLRVRTKDQYRIVYNEFQRIELEKAFVNLNYVTAEVKAELSSRLHLTERQIKIWFQNRRAKDRKQTKQLVNLKRQQQQQNHHHLINPHNLNYTPFALQNHHQQKI</sequence>
<dbReference type="PANTHER" id="PTHR24332">
    <property type="entry name" value="HOMEOBOX PROTEIN CDX"/>
    <property type="match status" value="1"/>
</dbReference>
<evidence type="ECO:0000313" key="11">
    <source>
        <dbReference type="Proteomes" id="UP000580250"/>
    </source>
</evidence>
<dbReference type="GO" id="GO:0000981">
    <property type="term" value="F:DNA-binding transcription factor activity, RNA polymerase II-specific"/>
    <property type="evidence" value="ECO:0007669"/>
    <property type="project" value="InterPro"/>
</dbReference>
<feature type="region of interest" description="Disordered" evidence="8">
    <location>
        <begin position="1"/>
        <end position="20"/>
    </location>
</feature>
<evidence type="ECO:0000313" key="10">
    <source>
        <dbReference type="EMBL" id="CAD2190566.1"/>
    </source>
</evidence>
<dbReference type="CDD" id="cd00086">
    <property type="entry name" value="homeodomain"/>
    <property type="match status" value="1"/>
</dbReference>
<keyword evidence="3 6" id="KW-0238">DNA-binding</keyword>
<feature type="domain" description="Homeobox" evidence="9">
    <location>
        <begin position="223"/>
        <end position="283"/>
    </location>
</feature>
<dbReference type="SMART" id="SM00389">
    <property type="entry name" value="HOX"/>
    <property type="match status" value="1"/>
</dbReference>
<dbReference type="GO" id="GO:0009948">
    <property type="term" value="P:anterior/posterior axis specification"/>
    <property type="evidence" value="ECO:0007669"/>
    <property type="project" value="TreeGrafter"/>
</dbReference>
<dbReference type="Proteomes" id="UP000580250">
    <property type="component" value="Unassembled WGS sequence"/>
</dbReference>
<protein>
    <recommendedName>
        <fullName evidence="9">Homeobox domain-containing protein</fullName>
    </recommendedName>
</protein>
<comment type="subcellular location">
    <subcellularLocation>
        <location evidence="1 6 7">Nucleus</location>
    </subcellularLocation>
</comment>
<evidence type="ECO:0000259" key="9">
    <source>
        <dbReference type="PROSITE" id="PS50071"/>
    </source>
</evidence>
<dbReference type="AlphaFoldDB" id="A0A6V7WUY6"/>
<name>A0A6V7WUY6_MELEN</name>
<dbReference type="OrthoDB" id="6159439at2759"/>
<dbReference type="InterPro" id="IPR047152">
    <property type="entry name" value="Caudal_homeobox"/>
</dbReference>
<dbReference type="SUPFAM" id="SSF46689">
    <property type="entry name" value="Homeodomain-like"/>
    <property type="match status" value="1"/>
</dbReference>
<evidence type="ECO:0000256" key="3">
    <source>
        <dbReference type="ARBA" id="ARBA00023125"/>
    </source>
</evidence>
<dbReference type="PROSITE" id="PS00027">
    <property type="entry name" value="HOMEOBOX_1"/>
    <property type="match status" value="1"/>
</dbReference>
<feature type="compositionally biased region" description="Polar residues" evidence="8">
    <location>
        <begin position="7"/>
        <end position="20"/>
    </location>
</feature>
<dbReference type="GO" id="GO:0030154">
    <property type="term" value="P:cell differentiation"/>
    <property type="evidence" value="ECO:0007669"/>
    <property type="project" value="TreeGrafter"/>
</dbReference>
<feature type="region of interest" description="Disordered" evidence="8">
    <location>
        <begin position="199"/>
        <end position="218"/>
    </location>
</feature>
<evidence type="ECO:0000256" key="4">
    <source>
        <dbReference type="ARBA" id="ARBA00023155"/>
    </source>
</evidence>
<dbReference type="EMBL" id="CAJEWN010000815">
    <property type="protein sequence ID" value="CAD2190566.1"/>
    <property type="molecule type" value="Genomic_DNA"/>
</dbReference>
<dbReference type="InterPro" id="IPR009057">
    <property type="entry name" value="Homeodomain-like_sf"/>
</dbReference>
<evidence type="ECO:0000256" key="7">
    <source>
        <dbReference type="RuleBase" id="RU000682"/>
    </source>
</evidence>
<keyword evidence="5 6" id="KW-0539">Nucleus</keyword>
<dbReference type="GO" id="GO:0005634">
    <property type="term" value="C:nucleus"/>
    <property type="evidence" value="ECO:0007669"/>
    <property type="project" value="UniProtKB-SubCell"/>
</dbReference>
<proteinExistence type="inferred from homology"/>
<evidence type="ECO:0000256" key="2">
    <source>
        <dbReference type="ARBA" id="ARBA00010341"/>
    </source>
</evidence>
<dbReference type="InterPro" id="IPR001356">
    <property type="entry name" value="HD"/>
</dbReference>
<dbReference type="Pfam" id="PF00046">
    <property type="entry name" value="Homeodomain"/>
    <property type="match status" value="1"/>
</dbReference>
<dbReference type="InterPro" id="IPR017970">
    <property type="entry name" value="Homeobox_CS"/>
</dbReference>
<comment type="caution">
    <text evidence="10">The sequence shown here is derived from an EMBL/GenBank/DDBJ whole genome shotgun (WGS) entry which is preliminary data.</text>
</comment>
<reference evidence="10 11" key="1">
    <citation type="submission" date="2020-08" db="EMBL/GenBank/DDBJ databases">
        <authorList>
            <person name="Koutsovoulos G."/>
            <person name="Danchin GJ E."/>
        </authorList>
    </citation>
    <scope>NUCLEOTIDE SEQUENCE [LARGE SCALE GENOMIC DNA]</scope>
</reference>
<dbReference type="GO" id="GO:0000977">
    <property type="term" value="F:RNA polymerase II transcription regulatory region sequence-specific DNA binding"/>
    <property type="evidence" value="ECO:0007669"/>
    <property type="project" value="TreeGrafter"/>
</dbReference>
<comment type="similarity">
    <text evidence="2">Belongs to the Caudal homeobox family.</text>
</comment>
<organism evidence="10 11">
    <name type="scientific">Meloidogyne enterolobii</name>
    <name type="common">Root-knot nematode worm</name>
    <name type="synonym">Meloidogyne mayaguensis</name>
    <dbReference type="NCBI Taxonomy" id="390850"/>
    <lineage>
        <taxon>Eukaryota</taxon>
        <taxon>Metazoa</taxon>
        <taxon>Ecdysozoa</taxon>
        <taxon>Nematoda</taxon>
        <taxon>Chromadorea</taxon>
        <taxon>Rhabditida</taxon>
        <taxon>Tylenchina</taxon>
        <taxon>Tylenchomorpha</taxon>
        <taxon>Tylenchoidea</taxon>
        <taxon>Meloidogynidae</taxon>
        <taxon>Meloidogyninae</taxon>
        <taxon>Meloidogyne</taxon>
    </lineage>
</organism>
<accession>A0A6V7WUY6</accession>
<dbReference type="Gene3D" id="1.10.10.60">
    <property type="entry name" value="Homeodomain-like"/>
    <property type="match status" value="1"/>
</dbReference>
<feature type="DNA-binding region" description="Homeobox" evidence="6">
    <location>
        <begin position="225"/>
        <end position="284"/>
    </location>
</feature>
<dbReference type="PROSITE" id="PS50071">
    <property type="entry name" value="HOMEOBOX_2"/>
    <property type="match status" value="1"/>
</dbReference>
<evidence type="ECO:0000256" key="1">
    <source>
        <dbReference type="ARBA" id="ARBA00004123"/>
    </source>
</evidence>
<evidence type="ECO:0000256" key="6">
    <source>
        <dbReference type="PROSITE-ProRule" id="PRU00108"/>
    </source>
</evidence>
<evidence type="ECO:0000256" key="8">
    <source>
        <dbReference type="SAM" id="MobiDB-lite"/>
    </source>
</evidence>
<keyword evidence="4 6" id="KW-0371">Homeobox</keyword>
<dbReference type="GO" id="GO:0009887">
    <property type="term" value="P:animal organ morphogenesis"/>
    <property type="evidence" value="ECO:0007669"/>
    <property type="project" value="TreeGrafter"/>
</dbReference>
<gene>
    <name evidence="10" type="ORF">MENT_LOCUS43361</name>
</gene>
<evidence type="ECO:0000256" key="5">
    <source>
        <dbReference type="ARBA" id="ARBA00023242"/>
    </source>
</evidence>
<dbReference type="PANTHER" id="PTHR24332:SF9">
    <property type="entry name" value="HOMEOTIC PROTEIN CAUDAL"/>
    <property type="match status" value="1"/>
</dbReference>